<name>A0A3Q4BNI2_MOLML</name>
<dbReference type="InterPro" id="IPR016187">
    <property type="entry name" value="CTDL_fold"/>
</dbReference>
<proteinExistence type="predicted"/>
<accession>A0A3Q4BNI2</accession>
<reference evidence="1" key="1">
    <citation type="submission" date="2025-08" db="UniProtKB">
        <authorList>
            <consortium name="Ensembl"/>
        </authorList>
    </citation>
    <scope>IDENTIFICATION</scope>
</reference>
<protein>
    <recommendedName>
        <fullName evidence="3">C-type lectin domain-containing protein</fullName>
    </recommendedName>
</protein>
<dbReference type="SUPFAM" id="SSF56436">
    <property type="entry name" value="C-type lectin-like"/>
    <property type="match status" value="1"/>
</dbReference>
<dbReference type="PANTHER" id="PTHR45710">
    <property type="entry name" value="C-TYPE LECTIN DOMAIN-CONTAINING PROTEIN 180"/>
    <property type="match status" value="1"/>
</dbReference>
<sequence>MNYSSRVLLSDSKHSKVSHGHNLKLQIIIIHMWAESCPQDWLMFGSSCYYISSQRRSWDDSRKDCVQRDADLVIINNRQEQFTYNKTWVGMTDREKEDPLLHTKMSAIIQFECTSGKYNITRPTYTRTVENRFICYD</sequence>
<dbReference type="Ensembl" id="ENSMMOT00000022595.1">
    <property type="protein sequence ID" value="ENSMMOP00000022227.1"/>
    <property type="gene ID" value="ENSMMOG00000016893.1"/>
</dbReference>
<dbReference type="InterPro" id="IPR016186">
    <property type="entry name" value="C-type_lectin-like/link_sf"/>
</dbReference>
<dbReference type="InterPro" id="IPR050828">
    <property type="entry name" value="C-type_lectin/matrix_domain"/>
</dbReference>
<reference evidence="1" key="2">
    <citation type="submission" date="2025-09" db="UniProtKB">
        <authorList>
            <consortium name="Ensembl"/>
        </authorList>
    </citation>
    <scope>IDENTIFICATION</scope>
</reference>
<dbReference type="Proteomes" id="UP000261620">
    <property type="component" value="Unplaced"/>
</dbReference>
<dbReference type="PANTHER" id="PTHR45710:SF26">
    <property type="entry name" value="RH26557P"/>
    <property type="match status" value="1"/>
</dbReference>
<keyword evidence="2" id="KW-1185">Reference proteome</keyword>
<dbReference type="AlphaFoldDB" id="A0A3Q4BNI2"/>
<evidence type="ECO:0000313" key="2">
    <source>
        <dbReference type="Proteomes" id="UP000261620"/>
    </source>
</evidence>
<evidence type="ECO:0008006" key="3">
    <source>
        <dbReference type="Google" id="ProtNLM"/>
    </source>
</evidence>
<dbReference type="Gene3D" id="3.10.100.10">
    <property type="entry name" value="Mannose-Binding Protein A, subunit A"/>
    <property type="match status" value="1"/>
</dbReference>
<dbReference type="STRING" id="94237.ENSMMOP00000022227"/>
<organism evidence="1 2">
    <name type="scientific">Mola mola</name>
    <name type="common">Ocean sunfish</name>
    <name type="synonym">Tetraodon mola</name>
    <dbReference type="NCBI Taxonomy" id="94237"/>
    <lineage>
        <taxon>Eukaryota</taxon>
        <taxon>Metazoa</taxon>
        <taxon>Chordata</taxon>
        <taxon>Craniata</taxon>
        <taxon>Vertebrata</taxon>
        <taxon>Euteleostomi</taxon>
        <taxon>Actinopterygii</taxon>
        <taxon>Neopterygii</taxon>
        <taxon>Teleostei</taxon>
        <taxon>Neoteleostei</taxon>
        <taxon>Acanthomorphata</taxon>
        <taxon>Eupercaria</taxon>
        <taxon>Tetraodontiformes</taxon>
        <taxon>Molidae</taxon>
        <taxon>Mola</taxon>
    </lineage>
</organism>
<evidence type="ECO:0000313" key="1">
    <source>
        <dbReference type="Ensembl" id="ENSMMOP00000022227.1"/>
    </source>
</evidence>